<sequence>MEKSVSTALSEQEKEHEDDQGKAVPMTLVSNKEDLIALEYPQDDVSLSHGIISITTQKKEACNKTEDYLKFRKGCCKADPNRSLDQRSTNVLWDCSTLETMGSVSREESTLEKLSGLKDSMNSKEAEWRNPCNPKEFNSAVESKLITMLQVNTKDLGRETEHLHSQALPPLVGVQTVSEDERYHSSEPKHVDTFSKEHLNKSQALEKEDFHRFDWSSGHREGHGPLPKNTSKSPDVATNLSAKRRSAREASLLALPVFRKMLNPHLNKATSVECVFSPWKGQAVDSDIDEISSAIPTDWALEKSGLQTAMDLVVHKHGWTVSDKDTMEHVPLRSVESPSCSTFDETRPYMCNVLLEEQEKDDVGQEGDPTVYTCIECSIYFKMKEHLMDHMLQHNRGLDQDKEDTRGLDQLTCNECGWGFGDIESLDQHRRLHQQSREKIIEEIQKLNELSDEGRDARLQCPKCVFGTNSSKVFVRHAKMHVRERKNQGLKNVFGSSACSEPQNSSMHNVYKHFRPNEHISQVAHDAHSRSKKLSICTLCSFPAPDENILKEHMKYAHSHLPWNIETLEADMNQPGTSRDDYSSSESGRFLENDYLSKTDRFFPQYHCETMPRYNSFLECTAGHPKLHKTNGTNIKDIPMPGFRARKRAPYNSSQNVLAMSTLTSSKAYSPYALNQMRNKSTTLPLEAERESIQSHTGGLEEQLCKWLPINNIRTTEEEFPLMTEIELAQNRYFNPFVIPQSALELKRTFVGTLKAMDCTTLSAGQQQQLHQMVPIVLVEEINIYPQKRKKPKMKNLRKKLSPARHFGMEESLPLGVFLLDSSLEGSLELDDLLGTDSTMLKNEERKCPYCPDRFHNGIGLANHVRGHLNRVGVSYNVRHFISAEEVKAIEQKFSFQKKKKKGIANFDPSTFSLMRCEFCGAGFDTRAGLSSHARAHLRDFGITNWELTISPINILKELLANSSEQHPVLQYVMETDPSSPNEEREMLGFGPCKTTLPISDYSISQSTFPPFPSSWGDETMQAFRHVMVSEEEEEMITSEMSSPLLQKKNSLAGSLDQIPNRIGTSLSPESSSNKADSQDAKSPNLTKCEVCGTCFETRKGLSSHARSHLRQLGVAESESSGAPIDLLYELMKQKGKVDSSPVSPSLSKKSASPKERSAGSSRPTLLLPLDKASERSQEPPVNKAIKSPPGFTPKNVSQPGSPIFKKMASALPGSPPQKNPEDKSPKLPLGPLQNSPKTQWSQLEDEGPLNLTVDSDSGREIDCQLCGAWFETRKGLSSHARAHLRHLGVSNPDAKGSPIDVLNDLIKNEDFKGRLSSLIHSERDSLGEIGSSDGHSPKSTATATPTTGMKQAHSPRPLGKQPSILSPHSLPPSKKLKPHGHRLSLVASLQRKQGLSSSAYWASDAEMAPLNLSSGAEPVRDIRCEFCGEYFENRKGLSSHARSHLRQMGVTEWYVNGSPIDTLREILKRRAQPRTSTSSSPAHGQKSMTQSVLGGSLEPCSPGESHMPGISKKAQQPGSPMGHSPTSSPPPTARKIFSGLPSSLHKKLKQDQLRMEIKREMISGGLHNESHLSDRAWSPREEMSPLNLSARADPVREIRCEFCGEFFENRKGLSSHARSHLRQMGVTEWSVNGSPIDTLREIIKKKNKPCLIKKEPNTMSIELPTAMGDDGADPKLPGKILQPMTLSPLGGKTGKPHLGRDMSLSLLKSQEGFLAPLSAKRPLSDERLSGHEMKHKTYIQTELPFKAKLLHEKPTHT</sequence>
<dbReference type="InterPro" id="IPR051643">
    <property type="entry name" value="Transcr_Reg_ZincFinger"/>
</dbReference>
<organism evidence="9 10">
    <name type="scientific">Notechis scutatus</name>
    <name type="common">mainland tiger snake</name>
    <dbReference type="NCBI Taxonomy" id="8663"/>
    <lineage>
        <taxon>Eukaryota</taxon>
        <taxon>Metazoa</taxon>
        <taxon>Chordata</taxon>
        <taxon>Craniata</taxon>
        <taxon>Vertebrata</taxon>
        <taxon>Euteleostomi</taxon>
        <taxon>Lepidosauria</taxon>
        <taxon>Squamata</taxon>
        <taxon>Bifurcata</taxon>
        <taxon>Unidentata</taxon>
        <taxon>Episquamata</taxon>
        <taxon>Toxicofera</taxon>
        <taxon>Serpentes</taxon>
        <taxon>Colubroidea</taxon>
        <taxon>Elapidae</taxon>
        <taxon>Hydrophiinae</taxon>
        <taxon>Notechis</taxon>
    </lineage>
</organism>
<dbReference type="PANTHER" id="PTHR24396">
    <property type="entry name" value="ZINC FINGER PROTEIN"/>
    <property type="match status" value="1"/>
</dbReference>
<evidence type="ECO:0000256" key="2">
    <source>
        <dbReference type="ARBA" id="ARBA00022723"/>
    </source>
</evidence>
<evidence type="ECO:0000256" key="6">
    <source>
        <dbReference type="PROSITE-ProRule" id="PRU00042"/>
    </source>
</evidence>
<feature type="domain" description="C2H2-type" evidence="8">
    <location>
        <begin position="1423"/>
        <end position="1450"/>
    </location>
</feature>
<feature type="domain" description="C2H2-type" evidence="8">
    <location>
        <begin position="372"/>
        <end position="394"/>
    </location>
</feature>
<feature type="compositionally biased region" description="Polar residues" evidence="7">
    <location>
        <begin position="228"/>
        <end position="241"/>
    </location>
</feature>
<gene>
    <name evidence="10" type="primary">WIZ</name>
</gene>
<dbReference type="GO" id="GO:0000981">
    <property type="term" value="F:DNA-binding transcription factor activity, RNA polymerase II-specific"/>
    <property type="evidence" value="ECO:0007669"/>
    <property type="project" value="TreeGrafter"/>
</dbReference>
<dbReference type="CTD" id="58525"/>
<feature type="domain" description="C2H2-type" evidence="8">
    <location>
        <begin position="411"/>
        <end position="438"/>
    </location>
</feature>
<feature type="compositionally biased region" description="Polar residues" evidence="7">
    <location>
        <begin position="1"/>
        <end position="10"/>
    </location>
</feature>
<evidence type="ECO:0000256" key="7">
    <source>
        <dbReference type="SAM" id="MobiDB-lite"/>
    </source>
</evidence>
<feature type="region of interest" description="Disordered" evidence="7">
    <location>
        <begin position="1056"/>
        <end position="1085"/>
    </location>
</feature>
<reference evidence="10" key="1">
    <citation type="submission" date="2025-08" db="UniProtKB">
        <authorList>
            <consortium name="RefSeq"/>
        </authorList>
    </citation>
    <scope>IDENTIFICATION</scope>
</reference>
<keyword evidence="9" id="KW-1185">Reference proteome</keyword>
<dbReference type="InterPro" id="IPR036236">
    <property type="entry name" value="Znf_C2H2_sf"/>
</dbReference>
<evidence type="ECO:0000256" key="5">
    <source>
        <dbReference type="ARBA" id="ARBA00023242"/>
    </source>
</evidence>
<feature type="compositionally biased region" description="Polar residues" evidence="7">
    <location>
        <begin position="1063"/>
        <end position="1085"/>
    </location>
</feature>
<accession>A0A6J1UQX1</accession>
<comment type="subcellular location">
    <subcellularLocation>
        <location evidence="1">Nucleus</location>
    </subcellularLocation>
</comment>
<dbReference type="Gene3D" id="3.30.160.60">
    <property type="entry name" value="Classic Zinc Finger"/>
    <property type="match status" value="2"/>
</dbReference>
<feature type="compositionally biased region" description="Basic and acidic residues" evidence="7">
    <location>
        <begin position="11"/>
        <end position="21"/>
    </location>
</feature>
<evidence type="ECO:0000256" key="1">
    <source>
        <dbReference type="ARBA" id="ARBA00004123"/>
    </source>
</evidence>
<proteinExistence type="predicted"/>
<feature type="domain" description="C2H2-type" evidence="8">
    <location>
        <begin position="1599"/>
        <end position="1626"/>
    </location>
</feature>
<protein>
    <submittedName>
        <fullName evidence="10">Protein Wiz isoform X5</fullName>
    </submittedName>
</protein>
<dbReference type="GO" id="GO:0000978">
    <property type="term" value="F:RNA polymerase II cis-regulatory region sequence-specific DNA binding"/>
    <property type="evidence" value="ECO:0007669"/>
    <property type="project" value="TreeGrafter"/>
</dbReference>
<feature type="region of interest" description="Disordered" evidence="7">
    <location>
        <begin position="1"/>
        <end position="25"/>
    </location>
</feature>
<feature type="region of interest" description="Disordered" evidence="7">
    <location>
        <begin position="1326"/>
        <end position="1380"/>
    </location>
</feature>
<feature type="domain" description="C2H2-type" evidence="8">
    <location>
        <begin position="915"/>
        <end position="937"/>
    </location>
</feature>
<dbReference type="SMART" id="SM00355">
    <property type="entry name" value="ZnF_C2H2"/>
    <property type="match status" value="10"/>
</dbReference>
<dbReference type="PROSITE" id="PS00028">
    <property type="entry name" value="ZINC_FINGER_C2H2_1"/>
    <property type="match status" value="8"/>
</dbReference>
<name>A0A6J1UQX1_9SAUR</name>
<feature type="region of interest" description="Disordered" evidence="7">
    <location>
        <begin position="1471"/>
        <end position="1546"/>
    </location>
</feature>
<dbReference type="PANTHER" id="PTHR24396:SF22">
    <property type="entry name" value="PROTEIN WIZ"/>
    <property type="match status" value="1"/>
</dbReference>
<feature type="compositionally biased region" description="Polar residues" evidence="7">
    <location>
        <begin position="1474"/>
        <end position="1494"/>
    </location>
</feature>
<dbReference type="SUPFAM" id="SSF57667">
    <property type="entry name" value="beta-beta-alpha zinc fingers"/>
    <property type="match status" value="3"/>
</dbReference>
<dbReference type="GeneID" id="113418210"/>
<feature type="compositionally biased region" description="Polar residues" evidence="7">
    <location>
        <begin position="1233"/>
        <end position="1243"/>
    </location>
</feature>
<evidence type="ECO:0000313" key="9">
    <source>
        <dbReference type="Proteomes" id="UP000504612"/>
    </source>
</evidence>
<feature type="region of interest" description="Disordered" evidence="7">
    <location>
        <begin position="215"/>
        <end position="243"/>
    </location>
</feature>
<keyword evidence="3 6" id="KW-0863">Zinc-finger</keyword>
<evidence type="ECO:0000256" key="3">
    <source>
        <dbReference type="ARBA" id="ARBA00022771"/>
    </source>
</evidence>
<dbReference type="RefSeq" id="XP_026532760.1">
    <property type="nucleotide sequence ID" value="XM_026676975.1"/>
</dbReference>
<dbReference type="GO" id="GO:0005634">
    <property type="term" value="C:nucleus"/>
    <property type="evidence" value="ECO:0007669"/>
    <property type="project" value="UniProtKB-SubCell"/>
</dbReference>
<keyword evidence="5" id="KW-0539">Nucleus</keyword>
<keyword evidence="2" id="KW-0479">Metal-binding</keyword>
<feature type="compositionally biased region" description="Low complexity" evidence="7">
    <location>
        <begin position="1338"/>
        <end position="1348"/>
    </location>
</feature>
<evidence type="ECO:0000256" key="4">
    <source>
        <dbReference type="ARBA" id="ARBA00022833"/>
    </source>
</evidence>
<feature type="domain" description="C2H2-type" evidence="8">
    <location>
        <begin position="1262"/>
        <end position="1284"/>
    </location>
</feature>
<dbReference type="GO" id="GO:0008270">
    <property type="term" value="F:zinc ion binding"/>
    <property type="evidence" value="ECO:0007669"/>
    <property type="project" value="UniProtKB-KW"/>
</dbReference>
<feature type="compositionally biased region" description="Low complexity" evidence="7">
    <location>
        <begin position="1140"/>
        <end position="1151"/>
    </location>
</feature>
<dbReference type="InterPro" id="IPR013087">
    <property type="entry name" value="Znf_C2H2_type"/>
</dbReference>
<dbReference type="Proteomes" id="UP000504612">
    <property type="component" value="Unplaced"/>
</dbReference>
<keyword evidence="4" id="KW-0862">Zinc</keyword>
<dbReference type="PROSITE" id="PS50157">
    <property type="entry name" value="ZINC_FINGER_C2H2_2"/>
    <property type="match status" value="7"/>
</dbReference>
<evidence type="ECO:0000259" key="8">
    <source>
        <dbReference type="PROSITE" id="PS50157"/>
    </source>
</evidence>
<evidence type="ECO:0000313" key="10">
    <source>
        <dbReference type="RefSeq" id="XP_026532760.1"/>
    </source>
</evidence>
<feature type="region of interest" description="Disordered" evidence="7">
    <location>
        <begin position="1137"/>
        <end position="1257"/>
    </location>
</feature>
<feature type="domain" description="C2H2-type" evidence="8">
    <location>
        <begin position="1087"/>
        <end position="1109"/>
    </location>
</feature>